<evidence type="ECO:0000256" key="3">
    <source>
        <dbReference type="ARBA" id="ARBA00023002"/>
    </source>
</evidence>
<dbReference type="InterPro" id="IPR036291">
    <property type="entry name" value="NAD(P)-bd_dom_sf"/>
</dbReference>
<dbReference type="Pfam" id="PF00106">
    <property type="entry name" value="adh_short"/>
    <property type="match status" value="1"/>
</dbReference>
<dbReference type="PRINTS" id="PR00080">
    <property type="entry name" value="SDRFAMILY"/>
</dbReference>
<dbReference type="SMART" id="SM00822">
    <property type="entry name" value="PKS_KR"/>
    <property type="match status" value="1"/>
</dbReference>
<sequence length="223" mass="23610">MSLASRLALVTGGGTGIGRAVCQQLAREGASVAVAGNNLSDCEETVSTIRAESGSFDASFHPVEVDVSDSHQVSRLFSSIASKFTGGPQLSAVVNAAGITRDKNLLKMTEQAYDEVIKINLKLGNFGQANYSASKGGVMSMTLTFARELGRHGIRCNAILPGFISTQMTDAIPEPVREQIKQFVSLGRFGRPEEVAELVAFLASDRSSYITGSLIDINGGLSY</sequence>
<organism evidence="6 7">
    <name type="scientific">Geodia barretti</name>
    <name type="common">Barrett's horny sponge</name>
    <dbReference type="NCBI Taxonomy" id="519541"/>
    <lineage>
        <taxon>Eukaryota</taxon>
        <taxon>Metazoa</taxon>
        <taxon>Porifera</taxon>
        <taxon>Demospongiae</taxon>
        <taxon>Heteroscleromorpha</taxon>
        <taxon>Tetractinellida</taxon>
        <taxon>Astrophorina</taxon>
        <taxon>Geodiidae</taxon>
        <taxon>Geodia</taxon>
    </lineage>
</organism>
<evidence type="ECO:0000256" key="4">
    <source>
        <dbReference type="RuleBase" id="RU000363"/>
    </source>
</evidence>
<dbReference type="PRINTS" id="PR00081">
    <property type="entry name" value="GDHRDH"/>
</dbReference>
<comment type="pathway">
    <text evidence="1">Lipid metabolism; fatty acid biosynthesis.</text>
</comment>
<feature type="domain" description="Ketoreductase" evidence="5">
    <location>
        <begin position="6"/>
        <end position="167"/>
    </location>
</feature>
<dbReference type="Proteomes" id="UP001174909">
    <property type="component" value="Unassembled WGS sequence"/>
</dbReference>
<dbReference type="PROSITE" id="PS00061">
    <property type="entry name" value="ADH_SHORT"/>
    <property type="match status" value="1"/>
</dbReference>
<dbReference type="AlphaFoldDB" id="A0AA35TMD9"/>
<dbReference type="InterPro" id="IPR057326">
    <property type="entry name" value="KR_dom"/>
</dbReference>
<keyword evidence="7" id="KW-1185">Reference proteome</keyword>
<dbReference type="SUPFAM" id="SSF51735">
    <property type="entry name" value="NAD(P)-binding Rossmann-fold domains"/>
    <property type="match status" value="1"/>
</dbReference>
<evidence type="ECO:0000313" key="7">
    <source>
        <dbReference type="Proteomes" id="UP001174909"/>
    </source>
</evidence>
<dbReference type="EMBL" id="CASHTH010003882">
    <property type="protein sequence ID" value="CAI8050669.1"/>
    <property type="molecule type" value="Genomic_DNA"/>
</dbReference>
<dbReference type="Pfam" id="PF13561">
    <property type="entry name" value="adh_short_C2"/>
    <property type="match status" value="1"/>
</dbReference>
<gene>
    <name evidence="6" type="ORF">GBAR_LOCUS27793</name>
</gene>
<reference evidence="6" key="1">
    <citation type="submission" date="2023-03" db="EMBL/GenBank/DDBJ databases">
        <authorList>
            <person name="Steffen K."/>
            <person name="Cardenas P."/>
        </authorList>
    </citation>
    <scope>NUCLEOTIDE SEQUENCE</scope>
</reference>
<proteinExistence type="inferred from homology"/>
<dbReference type="GO" id="GO:0006633">
    <property type="term" value="P:fatty acid biosynthetic process"/>
    <property type="evidence" value="ECO:0007669"/>
    <property type="project" value="TreeGrafter"/>
</dbReference>
<keyword evidence="3" id="KW-0560">Oxidoreductase</keyword>
<comment type="caution">
    <text evidence="6">The sequence shown here is derived from an EMBL/GenBank/DDBJ whole genome shotgun (WGS) entry which is preliminary data.</text>
</comment>
<dbReference type="GO" id="GO:0048038">
    <property type="term" value="F:quinone binding"/>
    <property type="evidence" value="ECO:0007669"/>
    <property type="project" value="TreeGrafter"/>
</dbReference>
<dbReference type="Gene3D" id="3.40.50.720">
    <property type="entry name" value="NAD(P)-binding Rossmann-like Domain"/>
    <property type="match status" value="2"/>
</dbReference>
<evidence type="ECO:0000259" key="5">
    <source>
        <dbReference type="SMART" id="SM00822"/>
    </source>
</evidence>
<dbReference type="InterPro" id="IPR020904">
    <property type="entry name" value="Sc_DH/Rdtase_CS"/>
</dbReference>
<dbReference type="PANTHER" id="PTHR42760:SF83">
    <property type="entry name" value="(3R)-3-HYDROXYACYL-COA DEHYDROGENASE"/>
    <property type="match status" value="1"/>
</dbReference>
<protein>
    <submittedName>
        <fullName evidence="6">Estradiol 17-beta-dehydrogenase 8</fullName>
    </submittedName>
</protein>
<evidence type="ECO:0000256" key="1">
    <source>
        <dbReference type="ARBA" id="ARBA00005194"/>
    </source>
</evidence>
<dbReference type="PANTHER" id="PTHR42760">
    <property type="entry name" value="SHORT-CHAIN DEHYDROGENASES/REDUCTASES FAMILY MEMBER"/>
    <property type="match status" value="1"/>
</dbReference>
<accession>A0AA35TMD9</accession>
<evidence type="ECO:0000256" key="2">
    <source>
        <dbReference type="ARBA" id="ARBA00006484"/>
    </source>
</evidence>
<evidence type="ECO:0000313" key="6">
    <source>
        <dbReference type="EMBL" id="CAI8050669.1"/>
    </source>
</evidence>
<dbReference type="InterPro" id="IPR002347">
    <property type="entry name" value="SDR_fam"/>
</dbReference>
<name>A0AA35TMD9_GEOBA</name>
<comment type="similarity">
    <text evidence="2 4">Belongs to the short-chain dehydrogenases/reductases (SDR) family.</text>
</comment>
<dbReference type="GO" id="GO:0016616">
    <property type="term" value="F:oxidoreductase activity, acting on the CH-OH group of donors, NAD or NADP as acceptor"/>
    <property type="evidence" value="ECO:0007669"/>
    <property type="project" value="TreeGrafter"/>
</dbReference>